<accession>A0A843V3W4</accession>
<dbReference type="AlphaFoldDB" id="A0A843V3W4"/>
<gene>
    <name evidence="1" type="ORF">Taro_022469</name>
</gene>
<protein>
    <submittedName>
        <fullName evidence="1">Uncharacterized protein</fullName>
    </submittedName>
</protein>
<keyword evidence="2" id="KW-1185">Reference proteome</keyword>
<dbReference type="Proteomes" id="UP000652761">
    <property type="component" value="Unassembled WGS sequence"/>
</dbReference>
<reference evidence="1" key="1">
    <citation type="submission" date="2017-07" db="EMBL/GenBank/DDBJ databases">
        <title>Taro Niue Genome Assembly and Annotation.</title>
        <authorList>
            <person name="Atibalentja N."/>
            <person name="Keating K."/>
            <person name="Fields C.J."/>
        </authorList>
    </citation>
    <scope>NUCLEOTIDE SEQUENCE</scope>
    <source>
        <strain evidence="1">Niue_2</strain>
        <tissue evidence="1">Leaf</tissue>
    </source>
</reference>
<organism evidence="1 2">
    <name type="scientific">Colocasia esculenta</name>
    <name type="common">Wild taro</name>
    <name type="synonym">Arum esculentum</name>
    <dbReference type="NCBI Taxonomy" id="4460"/>
    <lineage>
        <taxon>Eukaryota</taxon>
        <taxon>Viridiplantae</taxon>
        <taxon>Streptophyta</taxon>
        <taxon>Embryophyta</taxon>
        <taxon>Tracheophyta</taxon>
        <taxon>Spermatophyta</taxon>
        <taxon>Magnoliopsida</taxon>
        <taxon>Liliopsida</taxon>
        <taxon>Araceae</taxon>
        <taxon>Aroideae</taxon>
        <taxon>Colocasieae</taxon>
        <taxon>Colocasia</taxon>
    </lineage>
</organism>
<proteinExistence type="predicted"/>
<evidence type="ECO:0000313" key="1">
    <source>
        <dbReference type="EMBL" id="MQL89886.1"/>
    </source>
</evidence>
<comment type="caution">
    <text evidence="1">The sequence shown here is derived from an EMBL/GenBank/DDBJ whole genome shotgun (WGS) entry which is preliminary data.</text>
</comment>
<name>A0A843V3W4_COLES</name>
<dbReference type="EMBL" id="NMUH01001187">
    <property type="protein sequence ID" value="MQL89886.1"/>
    <property type="molecule type" value="Genomic_DNA"/>
</dbReference>
<sequence length="117" mass="13343">MTGTPWDSTSRTTIRRWSSLAAIMHTPLELTRFSTSLSSALLTCSETTVQRRGGTGRRRRDAPVPWILYLWWNDLTALKTSMDLHSMQISDQSSAFHPQQGEMEPLPQAINLLHKYI</sequence>
<evidence type="ECO:0000313" key="2">
    <source>
        <dbReference type="Proteomes" id="UP000652761"/>
    </source>
</evidence>